<sequence>MASQMNVFPLVDCTTNNMSSDNSLIEITKCYNLMAEVDYQPVIPSSVCNLVMNLSLSSKLHKLFQLCGAPLKVSEIPTMYNGNVAFELPPSTINSMADMKHAFDGHGWLKFKTTTMQGFDGTMRLSDCAGGFVCNNPRCGFWDKKYVTFHWQTKILV</sequence>
<organism evidence="1 2">
    <name type="scientific">Diphasiastrum complanatum</name>
    <name type="common">Issler's clubmoss</name>
    <name type="synonym">Lycopodium complanatum</name>
    <dbReference type="NCBI Taxonomy" id="34168"/>
    <lineage>
        <taxon>Eukaryota</taxon>
        <taxon>Viridiplantae</taxon>
        <taxon>Streptophyta</taxon>
        <taxon>Embryophyta</taxon>
        <taxon>Tracheophyta</taxon>
        <taxon>Lycopodiopsida</taxon>
        <taxon>Lycopodiales</taxon>
        <taxon>Lycopodiaceae</taxon>
        <taxon>Lycopodioideae</taxon>
        <taxon>Diphasiastrum</taxon>
    </lineage>
</organism>
<evidence type="ECO:0000313" key="2">
    <source>
        <dbReference type="Proteomes" id="UP001162992"/>
    </source>
</evidence>
<accession>A0ACC2DU18</accession>
<dbReference type="EMBL" id="CM055095">
    <property type="protein sequence ID" value="KAJ7557635.1"/>
    <property type="molecule type" value="Genomic_DNA"/>
</dbReference>
<keyword evidence="2" id="KW-1185">Reference proteome</keyword>
<reference evidence="2" key="1">
    <citation type="journal article" date="2024" name="Proc. Natl. Acad. Sci. U.S.A.">
        <title>Extraordinary preservation of gene collinearity over three hundred million years revealed in homosporous lycophytes.</title>
        <authorList>
            <person name="Li C."/>
            <person name="Wickell D."/>
            <person name="Kuo L.Y."/>
            <person name="Chen X."/>
            <person name="Nie B."/>
            <person name="Liao X."/>
            <person name="Peng D."/>
            <person name="Ji J."/>
            <person name="Jenkins J."/>
            <person name="Williams M."/>
            <person name="Shu S."/>
            <person name="Plott C."/>
            <person name="Barry K."/>
            <person name="Rajasekar S."/>
            <person name="Grimwood J."/>
            <person name="Han X."/>
            <person name="Sun S."/>
            <person name="Hou Z."/>
            <person name="He W."/>
            <person name="Dai G."/>
            <person name="Sun C."/>
            <person name="Schmutz J."/>
            <person name="Leebens-Mack J.H."/>
            <person name="Li F.W."/>
            <person name="Wang L."/>
        </authorList>
    </citation>
    <scope>NUCLEOTIDE SEQUENCE [LARGE SCALE GENOMIC DNA]</scope>
    <source>
        <strain evidence="2">cv. PW_Plant_1</strain>
    </source>
</reference>
<evidence type="ECO:0000313" key="1">
    <source>
        <dbReference type="EMBL" id="KAJ7557635.1"/>
    </source>
</evidence>
<comment type="caution">
    <text evidence="1">The sequence shown here is derived from an EMBL/GenBank/DDBJ whole genome shotgun (WGS) entry which is preliminary data.</text>
</comment>
<name>A0ACC2DU18_DIPCM</name>
<gene>
    <name evidence="1" type="ORF">O6H91_04G003100</name>
</gene>
<proteinExistence type="predicted"/>
<protein>
    <submittedName>
        <fullName evidence="1">Uncharacterized protein</fullName>
    </submittedName>
</protein>
<dbReference type="Proteomes" id="UP001162992">
    <property type="component" value="Chromosome 4"/>
</dbReference>